<dbReference type="InterPro" id="IPR010982">
    <property type="entry name" value="Lambda_DNA-bd_dom_sf"/>
</dbReference>
<evidence type="ECO:0000256" key="3">
    <source>
        <dbReference type="ARBA" id="ARBA00023015"/>
    </source>
</evidence>
<evidence type="ECO:0000256" key="4">
    <source>
        <dbReference type="ARBA" id="ARBA00023125"/>
    </source>
</evidence>
<comment type="subunit">
    <text evidence="1">Homodimer.</text>
</comment>
<dbReference type="Gene3D" id="3.40.50.2300">
    <property type="match status" value="2"/>
</dbReference>
<dbReference type="GO" id="GO:0000976">
    <property type="term" value="F:transcription cis-regulatory region binding"/>
    <property type="evidence" value="ECO:0007669"/>
    <property type="project" value="TreeGrafter"/>
</dbReference>
<keyword evidence="5" id="KW-0804">Transcription</keyword>
<protein>
    <recommendedName>
        <fullName evidence="6">HTH-type transcriptional regulator TreR</fullName>
    </recommendedName>
    <alternativeName>
        <fullName evidence="7">Trehalose operon repressor</fullName>
    </alternativeName>
</protein>
<evidence type="ECO:0000256" key="5">
    <source>
        <dbReference type="ARBA" id="ARBA00023163"/>
    </source>
</evidence>
<evidence type="ECO:0000313" key="10">
    <source>
        <dbReference type="Proteomes" id="UP000248196"/>
    </source>
</evidence>
<evidence type="ECO:0000313" key="9">
    <source>
        <dbReference type="EMBL" id="PYD38592.1"/>
    </source>
</evidence>
<dbReference type="AlphaFoldDB" id="A0A318P276"/>
<dbReference type="Gene3D" id="1.10.260.40">
    <property type="entry name" value="lambda repressor-like DNA-binding domains"/>
    <property type="match status" value="1"/>
</dbReference>
<evidence type="ECO:0000256" key="6">
    <source>
        <dbReference type="ARBA" id="ARBA00067657"/>
    </source>
</evidence>
<dbReference type="SUPFAM" id="SSF47413">
    <property type="entry name" value="lambda repressor-like DNA-binding domains"/>
    <property type="match status" value="1"/>
</dbReference>
<dbReference type="Pfam" id="PF13377">
    <property type="entry name" value="Peripla_BP_3"/>
    <property type="match status" value="1"/>
</dbReference>
<dbReference type="PROSITE" id="PS00356">
    <property type="entry name" value="HTH_LACI_1"/>
    <property type="match status" value="1"/>
</dbReference>
<dbReference type="FunFam" id="1.10.260.40:FF:000021">
    <property type="entry name" value="Trehalose operon repressor"/>
    <property type="match status" value="1"/>
</dbReference>
<dbReference type="InterPro" id="IPR028082">
    <property type="entry name" value="Peripla_BP_I"/>
</dbReference>
<dbReference type="InterPro" id="IPR046335">
    <property type="entry name" value="LacI/GalR-like_sensor"/>
</dbReference>
<dbReference type="SUPFAM" id="SSF53822">
    <property type="entry name" value="Periplasmic binding protein-like I"/>
    <property type="match status" value="1"/>
</dbReference>
<dbReference type="Proteomes" id="UP000248196">
    <property type="component" value="Unassembled WGS sequence"/>
</dbReference>
<evidence type="ECO:0000256" key="2">
    <source>
        <dbReference type="ARBA" id="ARBA00022491"/>
    </source>
</evidence>
<dbReference type="InterPro" id="IPR012771">
    <property type="entry name" value="Trehalos_R_gpbac"/>
</dbReference>
<evidence type="ECO:0000259" key="8">
    <source>
        <dbReference type="PROSITE" id="PS50932"/>
    </source>
</evidence>
<dbReference type="GO" id="GO:0045892">
    <property type="term" value="P:negative regulation of DNA-templated transcription"/>
    <property type="evidence" value="ECO:0007669"/>
    <property type="project" value="InterPro"/>
</dbReference>
<sequence length="315" mass="34557">MQNRLTIKDIARLSGVGKSTVSRVLNNEGSVSPQTRERVEAVIRQQGFTPSKSARAMRGQSDKVVGIIVSRLDSPSENQAVRTMLPLLYQQGYDPIVMESQFETRLVEEHLHVLQQRNVDGVILFGFTGLTAAMLSPWQEKMVVLAREYEGFSSVCYDDDGAVRLLMERLQQQGHRHISYLGVQLADATTGMRRHQAYLDACRQQQITPSVALGELSYQSGFQLAAEVIGPQTTALVCASDTIALGAIKYLQQQHIAPLQVCGIGNTPLLNFLFPETFSVELGYGSAGLQAAQQLLGQLSGEQGIRQIIVPSKLA</sequence>
<keyword evidence="4" id="KW-0238">DNA-binding</keyword>
<evidence type="ECO:0000256" key="7">
    <source>
        <dbReference type="ARBA" id="ARBA00077059"/>
    </source>
</evidence>
<evidence type="ECO:0000256" key="1">
    <source>
        <dbReference type="ARBA" id="ARBA00011738"/>
    </source>
</evidence>
<dbReference type="PANTHER" id="PTHR30146">
    <property type="entry name" value="LACI-RELATED TRANSCRIPTIONAL REPRESSOR"/>
    <property type="match status" value="1"/>
</dbReference>
<dbReference type="Pfam" id="PF00356">
    <property type="entry name" value="LacI"/>
    <property type="match status" value="1"/>
</dbReference>
<dbReference type="SMART" id="SM00354">
    <property type="entry name" value="HTH_LACI"/>
    <property type="match status" value="1"/>
</dbReference>
<dbReference type="InterPro" id="IPR000843">
    <property type="entry name" value="HTH_LacI"/>
</dbReference>
<comment type="caution">
    <text evidence="9">The sequence shown here is derived from an EMBL/GenBank/DDBJ whole genome shotgun (WGS) entry which is preliminary data.</text>
</comment>
<proteinExistence type="predicted"/>
<dbReference type="PANTHER" id="PTHR30146:SF146">
    <property type="entry name" value="HTH-TYPE TRANSCRIPTIONAL REGULATOR TRER"/>
    <property type="match status" value="1"/>
</dbReference>
<feature type="domain" description="HTH lacI-type" evidence="8">
    <location>
        <begin position="5"/>
        <end position="59"/>
    </location>
</feature>
<dbReference type="CDD" id="cd01392">
    <property type="entry name" value="HTH_LacI"/>
    <property type="match status" value="1"/>
</dbReference>
<name>A0A318P276_SERPL</name>
<keyword evidence="3" id="KW-0805">Transcription regulation</keyword>
<dbReference type="NCBIfam" id="TIGR02405">
    <property type="entry name" value="trehalos_R_Ecol"/>
    <property type="match status" value="1"/>
</dbReference>
<dbReference type="RefSeq" id="WP_004952991.1">
    <property type="nucleotide sequence ID" value="NZ_PESE01000003.1"/>
</dbReference>
<dbReference type="PROSITE" id="PS50932">
    <property type="entry name" value="HTH_LACI_2"/>
    <property type="match status" value="1"/>
</dbReference>
<dbReference type="OrthoDB" id="198888at2"/>
<dbReference type="EMBL" id="PESE01000003">
    <property type="protein sequence ID" value="PYD38592.1"/>
    <property type="molecule type" value="Genomic_DNA"/>
</dbReference>
<dbReference type="CDD" id="cd01542">
    <property type="entry name" value="PBP1_TreR-like"/>
    <property type="match status" value="1"/>
</dbReference>
<reference evidence="9 10" key="1">
    <citation type="submission" date="2017-11" db="EMBL/GenBank/DDBJ databases">
        <title>Genome sequence of the oocydin A producing rhizobacterium Serratia plymuthica 4Rx5.</title>
        <authorList>
            <person name="Matilla M.A."/>
            <person name="Udaondo Z."/>
            <person name="Salmond G.P.C."/>
        </authorList>
    </citation>
    <scope>NUCLEOTIDE SEQUENCE [LARGE SCALE GENOMIC DNA]</scope>
    <source>
        <strain evidence="9 10">4Rx5</strain>
    </source>
</reference>
<dbReference type="GO" id="GO:0005991">
    <property type="term" value="P:trehalose metabolic process"/>
    <property type="evidence" value="ECO:0007669"/>
    <property type="project" value="InterPro"/>
</dbReference>
<keyword evidence="2" id="KW-0678">Repressor</keyword>
<dbReference type="PRINTS" id="PR00036">
    <property type="entry name" value="HTHLACI"/>
</dbReference>
<dbReference type="GO" id="GO:0003700">
    <property type="term" value="F:DNA-binding transcription factor activity"/>
    <property type="evidence" value="ECO:0007669"/>
    <property type="project" value="TreeGrafter"/>
</dbReference>
<accession>A0A318P276</accession>
<gene>
    <name evidence="9" type="primary">treR</name>
    <name evidence="9" type="ORF">CT690_12560</name>
</gene>
<organism evidence="9 10">
    <name type="scientific">Serratia plymuthica</name>
    <dbReference type="NCBI Taxonomy" id="82996"/>
    <lineage>
        <taxon>Bacteria</taxon>
        <taxon>Pseudomonadati</taxon>
        <taxon>Pseudomonadota</taxon>
        <taxon>Gammaproteobacteria</taxon>
        <taxon>Enterobacterales</taxon>
        <taxon>Yersiniaceae</taxon>
        <taxon>Serratia</taxon>
    </lineage>
</organism>